<dbReference type="PANTHER" id="PTHR21937">
    <property type="entry name" value="CCDC66 DOMAIN-CONTAINING PROTEIN"/>
    <property type="match status" value="1"/>
</dbReference>
<dbReference type="Proteomes" id="UP000507470">
    <property type="component" value="Unassembled WGS sequence"/>
</dbReference>
<accession>A0A6J8AZB1</accession>
<feature type="compositionally biased region" description="Low complexity" evidence="1">
    <location>
        <begin position="1087"/>
        <end position="1097"/>
    </location>
</feature>
<feature type="region of interest" description="Disordered" evidence="1">
    <location>
        <begin position="1586"/>
        <end position="1608"/>
    </location>
</feature>
<protein>
    <submittedName>
        <fullName evidence="2">Uncharacterized protein</fullName>
    </submittedName>
</protein>
<feature type="compositionally biased region" description="Basic residues" evidence="1">
    <location>
        <begin position="1596"/>
        <end position="1608"/>
    </location>
</feature>
<feature type="compositionally biased region" description="Basic and acidic residues" evidence="1">
    <location>
        <begin position="1393"/>
        <end position="1439"/>
    </location>
</feature>
<dbReference type="InterPro" id="IPR031440">
    <property type="entry name" value="DUF4670"/>
</dbReference>
<feature type="compositionally biased region" description="Basic and acidic residues" evidence="1">
    <location>
        <begin position="339"/>
        <end position="361"/>
    </location>
</feature>
<keyword evidence="3" id="KW-1185">Reference proteome</keyword>
<organism evidence="2 3">
    <name type="scientific">Mytilus coruscus</name>
    <name type="common">Sea mussel</name>
    <dbReference type="NCBI Taxonomy" id="42192"/>
    <lineage>
        <taxon>Eukaryota</taxon>
        <taxon>Metazoa</taxon>
        <taxon>Spiralia</taxon>
        <taxon>Lophotrochozoa</taxon>
        <taxon>Mollusca</taxon>
        <taxon>Bivalvia</taxon>
        <taxon>Autobranchia</taxon>
        <taxon>Pteriomorphia</taxon>
        <taxon>Mytilida</taxon>
        <taxon>Mytiloidea</taxon>
        <taxon>Mytilidae</taxon>
        <taxon>Mytilinae</taxon>
        <taxon>Mytilus</taxon>
    </lineage>
</organism>
<dbReference type="PANTHER" id="PTHR21937:SF6">
    <property type="entry name" value="CCDC66 DOMAIN-CONTAINING PROTEIN"/>
    <property type="match status" value="1"/>
</dbReference>
<evidence type="ECO:0000313" key="3">
    <source>
        <dbReference type="Proteomes" id="UP000507470"/>
    </source>
</evidence>
<feature type="compositionally biased region" description="Basic and acidic residues" evidence="1">
    <location>
        <begin position="917"/>
        <end position="945"/>
    </location>
</feature>
<dbReference type="EMBL" id="CACVKT020002176">
    <property type="protein sequence ID" value="CAC5376258.1"/>
    <property type="molecule type" value="Genomic_DNA"/>
</dbReference>
<feature type="region of interest" description="Disordered" evidence="1">
    <location>
        <begin position="334"/>
        <end position="377"/>
    </location>
</feature>
<feature type="compositionally biased region" description="Polar residues" evidence="1">
    <location>
        <begin position="51"/>
        <end position="63"/>
    </location>
</feature>
<feature type="compositionally biased region" description="Basic and acidic residues" evidence="1">
    <location>
        <begin position="1224"/>
        <end position="1242"/>
    </location>
</feature>
<feature type="region of interest" description="Disordered" evidence="1">
    <location>
        <begin position="281"/>
        <end position="304"/>
    </location>
</feature>
<dbReference type="OrthoDB" id="10072545at2759"/>
<reference evidence="2 3" key="1">
    <citation type="submission" date="2020-06" db="EMBL/GenBank/DDBJ databases">
        <authorList>
            <person name="Li R."/>
            <person name="Bekaert M."/>
        </authorList>
    </citation>
    <scope>NUCLEOTIDE SEQUENCE [LARGE SCALE GENOMIC DNA]</scope>
    <source>
        <strain evidence="3">wild</strain>
    </source>
</reference>
<feature type="region of interest" description="Disordered" evidence="1">
    <location>
        <begin position="785"/>
        <end position="817"/>
    </location>
</feature>
<name>A0A6J8AZB1_MYTCO</name>
<proteinExistence type="predicted"/>
<evidence type="ECO:0000313" key="2">
    <source>
        <dbReference type="EMBL" id="CAC5376258.1"/>
    </source>
</evidence>
<feature type="compositionally biased region" description="Basic and acidic residues" evidence="1">
    <location>
        <begin position="1004"/>
        <end position="1014"/>
    </location>
</feature>
<feature type="compositionally biased region" description="Polar residues" evidence="1">
    <location>
        <begin position="634"/>
        <end position="650"/>
    </location>
</feature>
<feature type="compositionally biased region" description="Basic and acidic residues" evidence="1">
    <location>
        <begin position="1067"/>
        <end position="1077"/>
    </location>
</feature>
<evidence type="ECO:0000256" key="1">
    <source>
        <dbReference type="SAM" id="MobiDB-lite"/>
    </source>
</evidence>
<feature type="region of interest" description="Disordered" evidence="1">
    <location>
        <begin position="616"/>
        <end position="653"/>
    </location>
</feature>
<feature type="compositionally biased region" description="Basic and acidic residues" evidence="1">
    <location>
        <begin position="1034"/>
        <end position="1060"/>
    </location>
</feature>
<sequence length="1608" mass="182722">MLSPLSRGFGTWTGNYDPYNEDGADSDSLPDIEEPHRHGITVGFVSRTPSATLLSPPFRTTSSHAREATLSASTHYAREATLSGKRNGSGREVLFAEPMSRENSDSQMNLPKTFLTRKGALMLFAADEDELDSLPSKTDVHPRLMRIRKPVDVIDTSLKLGTMDKLTMSVLQFGEEEALKENSSVTDDKNKLFMKFLNKVDDRDVDKRAQPGGDVKYYLSDLKHKTSLQMGLSGDTALPRSREALELRAILRGLQEDGSWPMTYRQAGADFKRPSGLAEQFSRPASHLHHPPRNQNQRILSSDKLEDSVKSLRSYLGRSLDTLNENGVPLLTRRRAKHKEGDVDSVKRSKYAREPTDEDFRRHRSHRPHTNTPTRDQGIVKVNLPDEEEEAEIDEHCLDAKSSSRDDGYHSVSQGDSCSFILGPRNWTPVNSQTPAEEHHQPKTPSVDMKKMVDKGSIDFEDSEDEGLDGEGIVVGFAQDSDDSDVEIIYSTGSHIEVPDNTLDTVEGFHSNDISVQTHSIKSISPDVILANHDNLSNKVTNEIPQEVKSAIVQQEIDSKQDIFLNESNLNVNNTVNNVAATDCDDICYGSDPEFIASDGESVDGLIENEVKLIQNQKNVSPQDESLKGVKPGSASSHKQSLSRASSLHSTFAHDDDQSSVTILPHDQDLISVDVKSAISPTQSVSDQNIAQEHEGESQITDLIAPTAESQTLVKDTESLATGDDVTSTVMSMGEDTTSVIQQLRDIHGDDEESRDKLGEIIDPRLPRDDRGRIEMIDNEDLNLHFTKTSTPFPPPTPTNAFDESELSSNNGSPVKDKSTKLQIAENQMVPDSTQETVSSDIEEKQTIFSGNDLVSSTILEKEVSSIENVKNEFPVITNVQSHTCNQEQIQNSVQSNAYEQEQEASVQSHVNDQEQEDLKTKTLKPESKMSEIESIHAEIEERIKSSSPSSLRERSPSQNSMTKDESSLNLSNVKPESTKGDESGIKIQKNPNESETSVLVKGDNLDETPKDINLDNNAEIPHPTTPRSTDIATEDKLSPRARSESSSKLGEKIEEDHGPETLVSITEDKFVQKKTELPTIPDYLKPKPQSKPQSKPQAKKDQKKKGQLTKGKKEEKTAKTPADVSKAIDITSVQPEEQDEITQIIRKKVTLPPENEPSIMPDFVTEAINRSKERSKQQLEEEFAEKQRMIEKEIGVTSYEGEGMTAEELELEKKELKKREELAKEKILKGKPQKKMDEKSKKSGGSSSIRSKKSKGGAKDPLQLEKERIRALKEQEKLQRMEEIRALEEKIAAQSNSMSADDKKFKDKLQEVQMELERIEREAYMAEQTEADVRQALRDERMKRMEEKAKLKKEELARKRQQLIDRKQQEKQLKEEARQRELQKIMMLMDDEERKKRQEEERLKKEEDEKEEENKRKEMEEEFARQEREEEERRRQLEGESSPGQQGKIEQEELRRIQVEQDEIRKQQEVVQAQKEALLEEQRRKRELAALEEQRQMEELDRKQQEELKRQAEERARIDELLQLEEEVRERMKQDTEKRREEAIQRRDTNIDAKSNLNKIRHSQGINRAFVFSYFINWPMETYMRPVGEQEKKKKEAKLREKRKKAR</sequence>
<gene>
    <name evidence="2" type="ORF">MCOR_12974</name>
</gene>
<feature type="region of interest" description="Disordered" evidence="1">
    <location>
        <begin position="895"/>
        <end position="1140"/>
    </location>
</feature>
<feature type="region of interest" description="Disordered" evidence="1">
    <location>
        <begin position="1224"/>
        <end position="1269"/>
    </location>
</feature>
<feature type="region of interest" description="Disordered" evidence="1">
    <location>
        <begin position="429"/>
        <end position="448"/>
    </location>
</feature>
<feature type="region of interest" description="Disordered" evidence="1">
    <location>
        <begin position="1363"/>
        <end position="1455"/>
    </location>
</feature>
<feature type="compositionally biased region" description="Basic and acidic residues" evidence="1">
    <location>
        <begin position="1363"/>
        <end position="1384"/>
    </location>
</feature>
<feature type="region of interest" description="Disordered" evidence="1">
    <location>
        <begin position="51"/>
        <end position="72"/>
    </location>
</feature>
<feature type="compositionally biased region" description="Polar residues" evidence="1">
    <location>
        <begin position="895"/>
        <end position="911"/>
    </location>
</feature>